<dbReference type="SUPFAM" id="SSF158472">
    <property type="entry name" value="HAMP domain-like"/>
    <property type="match status" value="1"/>
</dbReference>
<dbReference type="Gene3D" id="3.30.450.20">
    <property type="entry name" value="PAS domain"/>
    <property type="match status" value="1"/>
</dbReference>
<dbReference type="InterPro" id="IPR005467">
    <property type="entry name" value="His_kinase_dom"/>
</dbReference>
<evidence type="ECO:0000256" key="2">
    <source>
        <dbReference type="ARBA" id="ARBA00004651"/>
    </source>
</evidence>
<evidence type="ECO:0000256" key="11">
    <source>
        <dbReference type="ARBA" id="ARBA00023136"/>
    </source>
</evidence>
<evidence type="ECO:0000313" key="16">
    <source>
        <dbReference type="Proteomes" id="UP001451571"/>
    </source>
</evidence>
<evidence type="ECO:0000256" key="4">
    <source>
        <dbReference type="ARBA" id="ARBA00022475"/>
    </source>
</evidence>
<evidence type="ECO:0000256" key="9">
    <source>
        <dbReference type="ARBA" id="ARBA00022989"/>
    </source>
</evidence>
<dbReference type="Gene3D" id="3.30.565.10">
    <property type="entry name" value="Histidine kinase-like ATPase, C-terminal domain"/>
    <property type="match status" value="1"/>
</dbReference>
<keyword evidence="11 12" id="KW-0472">Membrane</keyword>
<feature type="transmembrane region" description="Helical" evidence="12">
    <location>
        <begin position="303"/>
        <end position="321"/>
    </location>
</feature>
<dbReference type="PROSITE" id="PS50885">
    <property type="entry name" value="HAMP"/>
    <property type="match status" value="1"/>
</dbReference>
<keyword evidence="7 12" id="KW-0812">Transmembrane</keyword>
<dbReference type="Gene3D" id="6.10.340.10">
    <property type="match status" value="1"/>
</dbReference>
<dbReference type="Pfam" id="PF02518">
    <property type="entry name" value="HATPase_c"/>
    <property type="match status" value="1"/>
</dbReference>
<feature type="domain" description="HAMP" evidence="14">
    <location>
        <begin position="322"/>
        <end position="374"/>
    </location>
</feature>
<comment type="catalytic activity">
    <reaction evidence="1">
        <text>ATP + protein L-histidine = ADP + protein N-phospho-L-histidine.</text>
        <dbReference type="EC" id="2.7.13.3"/>
    </reaction>
</comment>
<name>A0ABZ3ERN8_9FIRM</name>
<evidence type="ECO:0000259" key="14">
    <source>
        <dbReference type="PROSITE" id="PS50885"/>
    </source>
</evidence>
<sequence length="609" mass="69844">MKLLNTARKLSFQFKLMLFLCLFSIGLVSLVSYVNYRWHSEQMIEQTASQTQQIIEQLGTNINNYIDELYRLTLSPYYYDDIMGELVSLPSTTEERLNKKRKIESFLSSVMTLPRNEILRVYILTDNEIYSYTRTPYEMEDYDVYQDTDWYKQALQSKTPIYIPIHSEKAFGNKETSILSVARRIRSKEDNKQVLGVVKVDTDYSVIKSLCEKVEFEHRGALYIITNDNHIVYSKNKLPALDSQELIPFAVQSNATGNIIKAADGNRYILNIISLNEAGMKIIALNSYQDIILSTLKSITTTFLLVILCLIAALAGLFIFLRKFFTPLFSIVETMKVVQTGDLSVQVPLINDDEIGYLAKSFNRMLQNLNSVINRNTALVTQVYEMQYLHKSSQYEALCNQIKPHFIHNTLNTISLLIKCNEYEKAIDSIENLSLFLRGVMNVDKDIFLSTELQLVRAYLQIQQIRYGEKLSFSIEIDKKLLQTQIPALTIQPLVENCVKHSCEETRTPMHIRIHAYRNNNMLLITVSDNGLGIAPDKLEELRQNFASDNDARDNHQTIDNSIGLLNVQRRLKIKFGTSSQIFLNSILGEGTTITVSIPLDGKEEKDFV</sequence>
<dbReference type="GO" id="GO:0016301">
    <property type="term" value="F:kinase activity"/>
    <property type="evidence" value="ECO:0007669"/>
    <property type="project" value="UniProtKB-KW"/>
</dbReference>
<organism evidence="15 16">
    <name type="scientific">Kineothrix sedimenti</name>
    <dbReference type="NCBI Taxonomy" id="3123317"/>
    <lineage>
        <taxon>Bacteria</taxon>
        <taxon>Bacillati</taxon>
        <taxon>Bacillota</taxon>
        <taxon>Clostridia</taxon>
        <taxon>Lachnospirales</taxon>
        <taxon>Lachnospiraceae</taxon>
        <taxon>Kineothrix</taxon>
    </lineage>
</organism>
<dbReference type="InterPro" id="IPR010559">
    <property type="entry name" value="Sig_transdc_His_kin_internal"/>
</dbReference>
<dbReference type="Proteomes" id="UP001451571">
    <property type="component" value="Chromosome"/>
</dbReference>
<dbReference type="PANTHER" id="PTHR34220">
    <property type="entry name" value="SENSOR HISTIDINE KINASE YPDA"/>
    <property type="match status" value="1"/>
</dbReference>
<feature type="transmembrane region" description="Helical" evidence="12">
    <location>
        <begin position="12"/>
        <end position="34"/>
    </location>
</feature>
<keyword evidence="6" id="KW-0808">Transferase</keyword>
<evidence type="ECO:0000256" key="12">
    <source>
        <dbReference type="SAM" id="Phobius"/>
    </source>
</evidence>
<dbReference type="InterPro" id="IPR003594">
    <property type="entry name" value="HATPase_dom"/>
</dbReference>
<evidence type="ECO:0000256" key="7">
    <source>
        <dbReference type="ARBA" id="ARBA00022692"/>
    </source>
</evidence>
<dbReference type="Pfam" id="PF00672">
    <property type="entry name" value="HAMP"/>
    <property type="match status" value="1"/>
</dbReference>
<gene>
    <name evidence="15" type="ORF">V6984_15440</name>
</gene>
<evidence type="ECO:0000256" key="1">
    <source>
        <dbReference type="ARBA" id="ARBA00000085"/>
    </source>
</evidence>
<dbReference type="Pfam" id="PF06580">
    <property type="entry name" value="His_kinase"/>
    <property type="match status" value="1"/>
</dbReference>
<keyword evidence="8 15" id="KW-0418">Kinase</keyword>
<dbReference type="PRINTS" id="PR00344">
    <property type="entry name" value="BCTRLSENSOR"/>
</dbReference>
<dbReference type="InterPro" id="IPR036890">
    <property type="entry name" value="HATPase_C_sf"/>
</dbReference>
<evidence type="ECO:0000259" key="13">
    <source>
        <dbReference type="PROSITE" id="PS50109"/>
    </source>
</evidence>
<keyword evidence="10" id="KW-0902">Two-component regulatory system</keyword>
<keyword evidence="5" id="KW-0597">Phosphoprotein</keyword>
<dbReference type="PANTHER" id="PTHR34220:SF7">
    <property type="entry name" value="SENSOR HISTIDINE KINASE YPDA"/>
    <property type="match status" value="1"/>
</dbReference>
<proteinExistence type="predicted"/>
<evidence type="ECO:0000256" key="5">
    <source>
        <dbReference type="ARBA" id="ARBA00022553"/>
    </source>
</evidence>
<dbReference type="RefSeq" id="WP_342756501.1">
    <property type="nucleotide sequence ID" value="NZ_CP146256.1"/>
</dbReference>
<comment type="subcellular location">
    <subcellularLocation>
        <location evidence="2">Cell membrane</location>
        <topology evidence="2">Multi-pass membrane protein</topology>
    </subcellularLocation>
</comment>
<evidence type="ECO:0000256" key="10">
    <source>
        <dbReference type="ARBA" id="ARBA00023012"/>
    </source>
</evidence>
<keyword evidence="9 12" id="KW-1133">Transmembrane helix</keyword>
<dbReference type="CDD" id="cd06225">
    <property type="entry name" value="HAMP"/>
    <property type="match status" value="1"/>
</dbReference>
<dbReference type="EC" id="2.7.13.3" evidence="3"/>
<dbReference type="SMART" id="SM00387">
    <property type="entry name" value="HATPase_c"/>
    <property type="match status" value="1"/>
</dbReference>
<dbReference type="InterPro" id="IPR033479">
    <property type="entry name" value="dCache_1"/>
</dbReference>
<evidence type="ECO:0000256" key="6">
    <source>
        <dbReference type="ARBA" id="ARBA00022679"/>
    </source>
</evidence>
<dbReference type="SMART" id="SM00304">
    <property type="entry name" value="HAMP"/>
    <property type="match status" value="1"/>
</dbReference>
<dbReference type="PROSITE" id="PS50109">
    <property type="entry name" value="HIS_KIN"/>
    <property type="match status" value="1"/>
</dbReference>
<feature type="domain" description="Histidine kinase" evidence="13">
    <location>
        <begin position="491"/>
        <end position="602"/>
    </location>
</feature>
<evidence type="ECO:0000256" key="8">
    <source>
        <dbReference type="ARBA" id="ARBA00022777"/>
    </source>
</evidence>
<reference evidence="15 16" key="1">
    <citation type="submission" date="2024-02" db="EMBL/GenBank/DDBJ databases">
        <title>Bacterial strain from lacustrine sediment.</title>
        <authorList>
            <person name="Petit C."/>
            <person name="Fadhlaoui K."/>
        </authorList>
    </citation>
    <scope>NUCLEOTIDE SEQUENCE [LARGE SCALE GENOMIC DNA]</scope>
    <source>
        <strain evidence="15 16">IPX-CK</strain>
    </source>
</reference>
<dbReference type="InterPro" id="IPR003660">
    <property type="entry name" value="HAMP_dom"/>
</dbReference>
<dbReference type="EMBL" id="CP146256">
    <property type="protein sequence ID" value="XAH72888.1"/>
    <property type="molecule type" value="Genomic_DNA"/>
</dbReference>
<dbReference type="InterPro" id="IPR004358">
    <property type="entry name" value="Sig_transdc_His_kin-like_C"/>
</dbReference>
<keyword evidence="4" id="KW-1003">Cell membrane</keyword>
<dbReference type="InterPro" id="IPR050640">
    <property type="entry name" value="Bact_2-comp_sensor_kinase"/>
</dbReference>
<evidence type="ECO:0000313" key="15">
    <source>
        <dbReference type="EMBL" id="XAH72888.1"/>
    </source>
</evidence>
<dbReference type="Pfam" id="PF02743">
    <property type="entry name" value="dCache_1"/>
    <property type="match status" value="1"/>
</dbReference>
<dbReference type="SUPFAM" id="SSF55874">
    <property type="entry name" value="ATPase domain of HSP90 chaperone/DNA topoisomerase II/histidine kinase"/>
    <property type="match status" value="1"/>
</dbReference>
<evidence type="ECO:0000256" key="3">
    <source>
        <dbReference type="ARBA" id="ARBA00012438"/>
    </source>
</evidence>
<protein>
    <recommendedName>
        <fullName evidence="3">histidine kinase</fullName>
        <ecNumber evidence="3">2.7.13.3</ecNumber>
    </recommendedName>
</protein>
<keyword evidence="16" id="KW-1185">Reference proteome</keyword>
<accession>A0ABZ3ERN8</accession>